<dbReference type="InterPro" id="IPR002423">
    <property type="entry name" value="Cpn60/GroEL/TCP-1"/>
</dbReference>
<evidence type="ECO:0000313" key="6">
    <source>
        <dbReference type="Proteomes" id="UP001363151"/>
    </source>
</evidence>
<evidence type="ECO:0000313" key="5">
    <source>
        <dbReference type="EMBL" id="KAK7253892.1"/>
    </source>
</evidence>
<dbReference type="PANTHER" id="PTHR11353">
    <property type="entry name" value="CHAPERONIN"/>
    <property type="match status" value="1"/>
</dbReference>
<dbReference type="EMBL" id="JBBJCI010000033">
    <property type="protein sequence ID" value="KAK7253892.1"/>
    <property type="molecule type" value="Genomic_DNA"/>
</dbReference>
<evidence type="ECO:0000256" key="2">
    <source>
        <dbReference type="ARBA" id="ARBA00022741"/>
    </source>
</evidence>
<dbReference type="InterPro" id="IPR002194">
    <property type="entry name" value="Chaperonin_TCP-1_CS"/>
</dbReference>
<dbReference type="PROSITE" id="PS00750">
    <property type="entry name" value="TCP1_1"/>
    <property type="match status" value="1"/>
</dbReference>
<sequence length="409" mass="43524">MSGRAMDGESQRGLKKEKDVRLSNIMAAKAIADAIRTSLGPRGMDKMIQKGDGEVDAVATCLSSKVIAQNSDARRASPSTPRRVVGRAAATVDLDRVKIVKQVGGTVDDTELVDGIVFAQGAKKAGGGRRRAAREGDIPDVTRLPSRPMSTRRRAAANAKIGLIQFCLSAPKTDMENSVVVSDYAAMDRLLREGAEALCKKVKKAGVTVLLIQKSILRDAYNDLSLHFLAKMGILVRGSNKLVLEEADRSLHDALCVVRSLVKEKFLVAGGGSAEVEASLGLADAAAREPGPVGFCLRAFADALEVVPYTLAENAGLNPIDVVTSLPGQHKRATFPTSKAPFSAVFHSSLRKRHRGGEADAGIDVKRGAIGRMRARAVVQPLLVNTSALGLATECICMILKIDDLVLVR</sequence>
<comment type="similarity">
    <text evidence="1">Belongs to the TCP-1 chaperonin family.</text>
</comment>
<dbReference type="SUPFAM" id="SSF54849">
    <property type="entry name" value="GroEL-intermediate domain like"/>
    <property type="match status" value="1"/>
</dbReference>
<dbReference type="Gene3D" id="3.50.7.10">
    <property type="entry name" value="GroEL"/>
    <property type="match status" value="1"/>
</dbReference>
<evidence type="ECO:0000256" key="3">
    <source>
        <dbReference type="ARBA" id="ARBA00022840"/>
    </source>
</evidence>
<dbReference type="Gene3D" id="3.30.260.10">
    <property type="entry name" value="TCP-1-like chaperonin intermediate domain"/>
    <property type="match status" value="2"/>
</dbReference>
<reference evidence="5 6" key="1">
    <citation type="submission" date="2024-03" db="EMBL/GenBank/DDBJ databases">
        <title>Aureococcus anophagefferens CCMP1851 and Kratosvirus quantuckense: Draft genome of a second virus-susceptible host strain in the model system.</title>
        <authorList>
            <person name="Chase E."/>
            <person name="Truchon A.R."/>
            <person name="Schepens W."/>
            <person name="Wilhelm S.W."/>
        </authorList>
    </citation>
    <scope>NUCLEOTIDE SEQUENCE [LARGE SCALE GENOMIC DNA]</scope>
    <source>
        <strain evidence="5 6">CCMP1851</strain>
    </source>
</reference>
<protein>
    <submittedName>
        <fullName evidence="5">Chaperonin containing TCP1 subunit 4</fullName>
    </submittedName>
</protein>
<proteinExistence type="inferred from homology"/>
<name>A0ABR1GD49_AURAN</name>
<organism evidence="5 6">
    <name type="scientific">Aureococcus anophagefferens</name>
    <name type="common">Harmful bloom alga</name>
    <dbReference type="NCBI Taxonomy" id="44056"/>
    <lineage>
        <taxon>Eukaryota</taxon>
        <taxon>Sar</taxon>
        <taxon>Stramenopiles</taxon>
        <taxon>Ochrophyta</taxon>
        <taxon>Pelagophyceae</taxon>
        <taxon>Pelagomonadales</taxon>
        <taxon>Pelagomonadaceae</taxon>
        <taxon>Aureococcus</taxon>
    </lineage>
</organism>
<dbReference type="Gene3D" id="1.10.560.10">
    <property type="entry name" value="GroEL-like equatorial domain"/>
    <property type="match status" value="3"/>
</dbReference>
<keyword evidence="3" id="KW-0067">ATP-binding</keyword>
<accession>A0ABR1GD49</accession>
<dbReference type="Pfam" id="PF00118">
    <property type="entry name" value="Cpn60_TCP1"/>
    <property type="match status" value="1"/>
</dbReference>
<evidence type="ECO:0000256" key="1">
    <source>
        <dbReference type="ARBA" id="ARBA00008020"/>
    </source>
</evidence>
<keyword evidence="6" id="KW-1185">Reference proteome</keyword>
<dbReference type="SUPFAM" id="SSF52029">
    <property type="entry name" value="GroEL apical domain-like"/>
    <property type="match status" value="1"/>
</dbReference>
<keyword evidence="2" id="KW-0547">Nucleotide-binding</keyword>
<evidence type="ECO:0000256" key="4">
    <source>
        <dbReference type="ARBA" id="ARBA00023186"/>
    </source>
</evidence>
<dbReference type="SUPFAM" id="SSF48592">
    <property type="entry name" value="GroEL equatorial domain-like"/>
    <property type="match status" value="1"/>
</dbReference>
<dbReference type="InterPro" id="IPR027409">
    <property type="entry name" value="GroEL-like_apical_dom_sf"/>
</dbReference>
<dbReference type="InterPro" id="IPR027410">
    <property type="entry name" value="TCP-1-like_intermed_sf"/>
</dbReference>
<comment type="caution">
    <text evidence="5">The sequence shown here is derived from an EMBL/GenBank/DDBJ whole genome shotgun (WGS) entry which is preliminary data.</text>
</comment>
<gene>
    <name evidence="5" type="primary">CCT4</name>
    <name evidence="5" type="ORF">SO694_0000305</name>
</gene>
<dbReference type="InterPro" id="IPR017998">
    <property type="entry name" value="Chaperone_TCP-1"/>
</dbReference>
<dbReference type="InterPro" id="IPR027413">
    <property type="entry name" value="GROEL-like_equatorial_sf"/>
</dbReference>
<dbReference type="Proteomes" id="UP001363151">
    <property type="component" value="Unassembled WGS sequence"/>
</dbReference>
<keyword evidence="4" id="KW-0143">Chaperone</keyword>